<keyword evidence="2" id="KW-1185">Reference proteome</keyword>
<sequence>MNEPVCKVTVLTPRSSPTARVARRACGHARLEASRPCTAPLCNQLRQRDILQWQTWKQKAAWEAAAHRSVPAGQRHTPLRVLVQLHLRLVTGWTQAGLSQACTQQGATAFTRAAPGSLLPFTTLPPAGSVLPATAATWPPASPGRAVPRPFLIADSQASSKRSASFRISKDDANSLFKWVEAFINVSGLRNLTSAARTAELPPNYTAEQRMIHVSSSPAPSPPSSLV</sequence>
<accession>R0JJQ7</accession>
<protein>
    <submittedName>
        <fullName evidence="1">Uncharacterized protein</fullName>
    </submittedName>
</protein>
<dbReference type="AlphaFoldDB" id="R0JJQ7"/>
<gene>
    <name evidence="1" type="ORF">Anapl_05049</name>
</gene>
<organism evidence="1 2">
    <name type="scientific">Anas platyrhynchos</name>
    <name type="common">Mallard</name>
    <name type="synonym">Anas boschas</name>
    <dbReference type="NCBI Taxonomy" id="8839"/>
    <lineage>
        <taxon>Eukaryota</taxon>
        <taxon>Metazoa</taxon>
        <taxon>Chordata</taxon>
        <taxon>Craniata</taxon>
        <taxon>Vertebrata</taxon>
        <taxon>Euteleostomi</taxon>
        <taxon>Archelosauria</taxon>
        <taxon>Archosauria</taxon>
        <taxon>Dinosauria</taxon>
        <taxon>Saurischia</taxon>
        <taxon>Theropoda</taxon>
        <taxon>Coelurosauria</taxon>
        <taxon>Aves</taxon>
        <taxon>Neognathae</taxon>
        <taxon>Galloanserae</taxon>
        <taxon>Anseriformes</taxon>
        <taxon>Anatidae</taxon>
        <taxon>Anatinae</taxon>
        <taxon>Anas</taxon>
    </lineage>
</organism>
<reference evidence="2" key="1">
    <citation type="journal article" date="2013" name="Nat. Genet.">
        <title>The duck genome and transcriptome provide insight into an avian influenza virus reservoir species.</title>
        <authorList>
            <person name="Huang Y."/>
            <person name="Li Y."/>
            <person name="Burt D.W."/>
            <person name="Chen H."/>
            <person name="Zhang Y."/>
            <person name="Qian W."/>
            <person name="Kim H."/>
            <person name="Gan S."/>
            <person name="Zhao Y."/>
            <person name="Li J."/>
            <person name="Yi K."/>
            <person name="Feng H."/>
            <person name="Zhu P."/>
            <person name="Li B."/>
            <person name="Liu Q."/>
            <person name="Fairley S."/>
            <person name="Magor K.E."/>
            <person name="Du Z."/>
            <person name="Hu X."/>
            <person name="Goodman L."/>
            <person name="Tafer H."/>
            <person name="Vignal A."/>
            <person name="Lee T."/>
            <person name="Kim K.W."/>
            <person name="Sheng Z."/>
            <person name="An Y."/>
            <person name="Searle S."/>
            <person name="Herrero J."/>
            <person name="Groenen M.A."/>
            <person name="Crooijmans R.P."/>
            <person name="Faraut T."/>
            <person name="Cai Q."/>
            <person name="Webster R.G."/>
            <person name="Aldridge J.R."/>
            <person name="Warren W.C."/>
            <person name="Bartschat S."/>
            <person name="Kehr S."/>
            <person name="Marz M."/>
            <person name="Stadler P.F."/>
            <person name="Smith J."/>
            <person name="Kraus R.H."/>
            <person name="Zhao Y."/>
            <person name="Ren L."/>
            <person name="Fei J."/>
            <person name="Morisson M."/>
            <person name="Kaiser P."/>
            <person name="Griffin D.K."/>
            <person name="Rao M."/>
            <person name="Pitel F."/>
            <person name="Wang J."/>
            <person name="Li N."/>
        </authorList>
    </citation>
    <scope>NUCLEOTIDE SEQUENCE [LARGE SCALE GENOMIC DNA]</scope>
</reference>
<evidence type="ECO:0000313" key="2">
    <source>
        <dbReference type="Proteomes" id="UP000296049"/>
    </source>
</evidence>
<proteinExistence type="predicted"/>
<evidence type="ECO:0000313" key="1">
    <source>
        <dbReference type="EMBL" id="EOA97241.1"/>
    </source>
</evidence>
<name>R0JJQ7_ANAPL</name>
<dbReference type="EMBL" id="KB743740">
    <property type="protein sequence ID" value="EOA97241.1"/>
    <property type="molecule type" value="Genomic_DNA"/>
</dbReference>
<dbReference type="Proteomes" id="UP000296049">
    <property type="component" value="Unassembled WGS sequence"/>
</dbReference>